<evidence type="ECO:0000256" key="1">
    <source>
        <dbReference type="SAM" id="MobiDB-lite"/>
    </source>
</evidence>
<comment type="caution">
    <text evidence="2">The sequence shown here is derived from an EMBL/GenBank/DDBJ whole genome shotgun (WGS) entry which is preliminary data.</text>
</comment>
<dbReference type="Proteomes" id="UP001465976">
    <property type="component" value="Unassembled WGS sequence"/>
</dbReference>
<dbReference type="EMBL" id="JBAHYK010000456">
    <property type="protein sequence ID" value="KAL0573829.1"/>
    <property type="molecule type" value="Genomic_DNA"/>
</dbReference>
<feature type="region of interest" description="Disordered" evidence="1">
    <location>
        <begin position="1"/>
        <end position="70"/>
    </location>
</feature>
<evidence type="ECO:0000313" key="2">
    <source>
        <dbReference type="EMBL" id="KAL0573829.1"/>
    </source>
</evidence>
<sequence>MVTEEKETPMKAETHRDYSYHPYNLRPQERLNYFLPSPKKSLRSKSNGRRKHGGRRRDKEQIQGPGLASAATSRVANSVNEHGQALSEQLDDLDELQYPEEEQSVAGSETAAEPSYHVFLPFLDHHRASSDPSSVTGSIDIANLEAFVGYAVSTFAKIITKATQSSTKLLNTLRRTGMADRDLGMMYFETQAGKDFEIDALWDLPFSGKKFAGTVEAAMQSISSSIHRLIAELGIQLERLQKLADVLESSRRFMRTSSFWSATSCEPVGMEVEIPTKGTFAEEQQKAANHVSSSIQAVGILKKSLQKLMTGREELLDANPVRELDTSFFSRSLKNLKGLREGEREEKFIASLLTALYDSDS</sequence>
<feature type="compositionally biased region" description="Basic and acidic residues" evidence="1">
    <location>
        <begin position="1"/>
        <end position="19"/>
    </location>
</feature>
<proteinExistence type="predicted"/>
<evidence type="ECO:0000313" key="3">
    <source>
        <dbReference type="Proteomes" id="UP001465976"/>
    </source>
</evidence>
<feature type="compositionally biased region" description="Basic residues" evidence="1">
    <location>
        <begin position="40"/>
        <end position="56"/>
    </location>
</feature>
<organism evidence="2 3">
    <name type="scientific">Marasmius crinis-equi</name>
    <dbReference type="NCBI Taxonomy" id="585013"/>
    <lineage>
        <taxon>Eukaryota</taxon>
        <taxon>Fungi</taxon>
        <taxon>Dikarya</taxon>
        <taxon>Basidiomycota</taxon>
        <taxon>Agaricomycotina</taxon>
        <taxon>Agaricomycetes</taxon>
        <taxon>Agaricomycetidae</taxon>
        <taxon>Agaricales</taxon>
        <taxon>Marasmiineae</taxon>
        <taxon>Marasmiaceae</taxon>
        <taxon>Marasmius</taxon>
    </lineage>
</organism>
<keyword evidence="3" id="KW-1185">Reference proteome</keyword>
<gene>
    <name evidence="2" type="ORF">V5O48_008113</name>
</gene>
<protein>
    <submittedName>
        <fullName evidence="2">Uncharacterized protein</fullName>
    </submittedName>
</protein>
<reference evidence="2 3" key="1">
    <citation type="submission" date="2024-02" db="EMBL/GenBank/DDBJ databases">
        <title>A draft genome for the cacao thread blight pathogen Marasmius crinis-equi.</title>
        <authorList>
            <person name="Cohen S.P."/>
            <person name="Baruah I.K."/>
            <person name="Amoako-Attah I."/>
            <person name="Bukari Y."/>
            <person name="Meinhardt L.W."/>
            <person name="Bailey B.A."/>
        </authorList>
    </citation>
    <scope>NUCLEOTIDE SEQUENCE [LARGE SCALE GENOMIC DNA]</scope>
    <source>
        <strain evidence="2 3">GH-76</strain>
    </source>
</reference>
<accession>A0ABR3FEU5</accession>
<name>A0ABR3FEU5_9AGAR</name>